<evidence type="ECO:0000256" key="7">
    <source>
        <dbReference type="ARBA" id="ARBA00022692"/>
    </source>
</evidence>
<evidence type="ECO:0000259" key="16">
    <source>
        <dbReference type="PROSITE" id="PS50885"/>
    </source>
</evidence>
<dbReference type="SMART" id="SM00387">
    <property type="entry name" value="HATPase_c"/>
    <property type="match status" value="1"/>
</dbReference>
<dbReference type="InterPro" id="IPR003594">
    <property type="entry name" value="HATPase_dom"/>
</dbReference>
<dbReference type="Pfam" id="PF02518">
    <property type="entry name" value="HATPase_c"/>
    <property type="match status" value="1"/>
</dbReference>
<dbReference type="CDD" id="cd00082">
    <property type="entry name" value="HisKA"/>
    <property type="match status" value="1"/>
</dbReference>
<dbReference type="Proteomes" id="UP000027208">
    <property type="component" value="Unassembled WGS sequence"/>
</dbReference>
<comment type="catalytic activity">
    <reaction evidence="1 14">
        <text>ATP + protein L-histidine = ADP + protein N-phospho-L-histidine.</text>
        <dbReference type="EC" id="2.7.13.3"/>
    </reaction>
</comment>
<dbReference type="AlphaFoldDB" id="A0A836MMW8"/>
<evidence type="ECO:0000256" key="14">
    <source>
        <dbReference type="RuleBase" id="RU364088"/>
    </source>
</evidence>
<feature type="transmembrane region" description="Helical" evidence="14">
    <location>
        <begin position="166"/>
        <end position="186"/>
    </location>
</feature>
<protein>
    <recommendedName>
        <fullName evidence="14">Sensor protein</fullName>
        <ecNumber evidence="14">2.7.13.3</ecNumber>
    </recommendedName>
</protein>
<accession>A0A836MMW8</accession>
<name>A0A836MMW8_ACINO</name>
<dbReference type="PROSITE" id="PS50885">
    <property type="entry name" value="HAMP"/>
    <property type="match status" value="1"/>
</dbReference>
<feature type="transmembrane region" description="Helical" evidence="14">
    <location>
        <begin position="12"/>
        <end position="32"/>
    </location>
</feature>
<keyword evidence="7 14" id="KW-0812">Transmembrane</keyword>
<evidence type="ECO:0000256" key="11">
    <source>
        <dbReference type="ARBA" id="ARBA00022989"/>
    </source>
</evidence>
<dbReference type="CDD" id="cd06225">
    <property type="entry name" value="HAMP"/>
    <property type="match status" value="1"/>
</dbReference>
<dbReference type="InterPro" id="IPR048590">
    <property type="entry name" value="CusS-like_sensor"/>
</dbReference>
<keyword evidence="4 14" id="KW-0997">Cell inner membrane</keyword>
<evidence type="ECO:0000256" key="2">
    <source>
        <dbReference type="ARBA" id="ARBA00004429"/>
    </source>
</evidence>
<evidence type="ECO:0000256" key="1">
    <source>
        <dbReference type="ARBA" id="ARBA00000085"/>
    </source>
</evidence>
<dbReference type="GO" id="GO:0000155">
    <property type="term" value="F:phosphorelay sensor kinase activity"/>
    <property type="evidence" value="ECO:0007669"/>
    <property type="project" value="InterPro"/>
</dbReference>
<evidence type="ECO:0000256" key="12">
    <source>
        <dbReference type="ARBA" id="ARBA00023012"/>
    </source>
</evidence>
<dbReference type="GO" id="GO:0005524">
    <property type="term" value="F:ATP binding"/>
    <property type="evidence" value="ECO:0007669"/>
    <property type="project" value="UniProtKB-KW"/>
</dbReference>
<evidence type="ECO:0000313" key="18">
    <source>
        <dbReference type="Proteomes" id="UP000027208"/>
    </source>
</evidence>
<dbReference type="Pfam" id="PF00672">
    <property type="entry name" value="HAMP"/>
    <property type="match status" value="1"/>
</dbReference>
<dbReference type="EMBL" id="JMUI01000001">
    <property type="protein sequence ID" value="KDM58572.1"/>
    <property type="molecule type" value="Genomic_DNA"/>
</dbReference>
<dbReference type="Gene3D" id="3.30.565.10">
    <property type="entry name" value="Histidine kinase-like ATPase, C-terminal domain"/>
    <property type="match status" value="1"/>
</dbReference>
<dbReference type="InterPro" id="IPR004358">
    <property type="entry name" value="Sig_transdc_His_kin-like_C"/>
</dbReference>
<evidence type="ECO:0000256" key="5">
    <source>
        <dbReference type="ARBA" id="ARBA00022553"/>
    </source>
</evidence>
<gene>
    <name evidence="17" type="ORF">AE32_00576</name>
</gene>
<evidence type="ECO:0000313" key="17">
    <source>
        <dbReference type="EMBL" id="KDM58572.1"/>
    </source>
</evidence>
<dbReference type="Gene3D" id="1.10.287.130">
    <property type="match status" value="1"/>
</dbReference>
<dbReference type="NCBIfam" id="TIGR01386">
    <property type="entry name" value="cztS_silS_copS"/>
    <property type="match status" value="1"/>
</dbReference>
<dbReference type="PROSITE" id="PS50109">
    <property type="entry name" value="HIS_KIN"/>
    <property type="match status" value="1"/>
</dbReference>
<dbReference type="InterPro" id="IPR050428">
    <property type="entry name" value="TCS_sensor_his_kinase"/>
</dbReference>
<dbReference type="InterPro" id="IPR003660">
    <property type="entry name" value="HAMP_dom"/>
</dbReference>
<evidence type="ECO:0000256" key="10">
    <source>
        <dbReference type="ARBA" id="ARBA00022840"/>
    </source>
</evidence>
<organism evidence="17 18">
    <name type="scientific">Acinetobacter nosocomialis</name>
    <dbReference type="NCBI Taxonomy" id="106654"/>
    <lineage>
        <taxon>Bacteria</taxon>
        <taxon>Pseudomonadati</taxon>
        <taxon>Pseudomonadota</taxon>
        <taxon>Gammaproteobacteria</taxon>
        <taxon>Moraxellales</taxon>
        <taxon>Moraxellaceae</taxon>
        <taxon>Acinetobacter</taxon>
        <taxon>Acinetobacter calcoaceticus/baumannii complex</taxon>
    </lineage>
</organism>
<dbReference type="SMART" id="SM00304">
    <property type="entry name" value="HAMP"/>
    <property type="match status" value="1"/>
</dbReference>
<dbReference type="Pfam" id="PF00512">
    <property type="entry name" value="HisKA"/>
    <property type="match status" value="1"/>
</dbReference>
<evidence type="ECO:0000256" key="4">
    <source>
        <dbReference type="ARBA" id="ARBA00022519"/>
    </source>
</evidence>
<evidence type="ECO:0000256" key="13">
    <source>
        <dbReference type="ARBA" id="ARBA00023136"/>
    </source>
</evidence>
<comment type="caution">
    <text evidence="17">The sequence shown here is derived from an EMBL/GenBank/DDBJ whole genome shotgun (WGS) entry which is preliminary data.</text>
</comment>
<dbReference type="FunFam" id="3.30.565.10:FF:000006">
    <property type="entry name" value="Sensor histidine kinase WalK"/>
    <property type="match status" value="1"/>
</dbReference>
<evidence type="ECO:0000259" key="15">
    <source>
        <dbReference type="PROSITE" id="PS50109"/>
    </source>
</evidence>
<sequence>MTHKLFNAISFRIALIFSLSTIIILMIMGLVIHQLVMHHFETQDRTQLEGKIQLLENLLEQNPKNTEELKIYLKDALVGHHDLIVQIERPTGQIIFSSAPAVIKPQTLVKSKHTPWIEWKIQSKTYRGLVYKKSFDKNMSIPTAQIIVGIDTSEHQHFLNDFRRQLLYIGVVGTICLMFLGWFAAWRGLRPVQKMAKVAEGISAQHLSERLAVDNTPTELKSLAIAFNDMLDRLETAVEKLSDFSSDLAHEIRTPINNLMTQTQVCLSRSRDINTYQEVLFSNLEEFERLARMVSDMLFLAKAEHGLHLPNLQQVNLVQEISALFDFYDAIAAEKGMFLEQSGQGYVKGDPSMLRRALSNLLSNAIKYGKPDSVIKINCQQNIDTTIFTIENESSPITPEQLNRLFDRFYRTDASRQRVEEGTGLGLAITKSILDVHGAMIQADYSNSRIVFKITLCTRQK</sequence>
<comment type="function">
    <text evidence="14">Member of a two-component regulatory system.</text>
</comment>
<comment type="subcellular location">
    <subcellularLocation>
        <location evidence="2">Cell inner membrane</location>
        <topology evidence="2">Multi-pass membrane protein</topology>
    </subcellularLocation>
</comment>
<dbReference type="SMART" id="SM00388">
    <property type="entry name" value="HisKA"/>
    <property type="match status" value="1"/>
</dbReference>
<keyword evidence="9 14" id="KW-0418">Kinase</keyword>
<dbReference type="InterPro" id="IPR006290">
    <property type="entry name" value="CztS_silS_copS"/>
</dbReference>
<evidence type="ECO:0000256" key="3">
    <source>
        <dbReference type="ARBA" id="ARBA00022475"/>
    </source>
</evidence>
<keyword evidence="3 14" id="KW-1003">Cell membrane</keyword>
<keyword evidence="5" id="KW-0597">Phosphoprotein</keyword>
<dbReference type="InterPro" id="IPR005467">
    <property type="entry name" value="His_kinase_dom"/>
</dbReference>
<dbReference type="InterPro" id="IPR036890">
    <property type="entry name" value="HATPase_C_sf"/>
</dbReference>
<dbReference type="GO" id="GO:0005886">
    <property type="term" value="C:plasma membrane"/>
    <property type="evidence" value="ECO:0007669"/>
    <property type="project" value="UniProtKB-SubCell"/>
</dbReference>
<dbReference type="SUPFAM" id="SSF47384">
    <property type="entry name" value="Homodimeric domain of signal transducing histidine kinase"/>
    <property type="match status" value="1"/>
</dbReference>
<dbReference type="PRINTS" id="PR00344">
    <property type="entry name" value="BCTRLSENSOR"/>
</dbReference>
<dbReference type="Gene3D" id="6.10.340.10">
    <property type="match status" value="1"/>
</dbReference>
<keyword evidence="8 14" id="KW-0547">Nucleotide-binding</keyword>
<dbReference type="InterPro" id="IPR003661">
    <property type="entry name" value="HisK_dim/P_dom"/>
</dbReference>
<dbReference type="PANTHER" id="PTHR45436">
    <property type="entry name" value="SENSOR HISTIDINE KINASE YKOH"/>
    <property type="match status" value="1"/>
</dbReference>
<evidence type="ECO:0000256" key="9">
    <source>
        <dbReference type="ARBA" id="ARBA00022777"/>
    </source>
</evidence>
<proteinExistence type="predicted"/>
<keyword evidence="10 14" id="KW-0067">ATP-binding</keyword>
<evidence type="ECO:0000256" key="8">
    <source>
        <dbReference type="ARBA" id="ARBA00022741"/>
    </source>
</evidence>
<feature type="domain" description="Histidine kinase" evidence="15">
    <location>
        <begin position="247"/>
        <end position="460"/>
    </location>
</feature>
<dbReference type="EC" id="2.7.13.3" evidence="14"/>
<dbReference type="Pfam" id="PF21085">
    <property type="entry name" value="CusS"/>
    <property type="match status" value="1"/>
</dbReference>
<feature type="domain" description="HAMP" evidence="16">
    <location>
        <begin position="186"/>
        <end position="239"/>
    </location>
</feature>
<dbReference type="PANTHER" id="PTHR45436:SF15">
    <property type="entry name" value="SENSOR HISTIDINE KINASE CUSS"/>
    <property type="match status" value="1"/>
</dbReference>
<evidence type="ECO:0000256" key="6">
    <source>
        <dbReference type="ARBA" id="ARBA00022679"/>
    </source>
</evidence>
<dbReference type="InterPro" id="IPR036097">
    <property type="entry name" value="HisK_dim/P_sf"/>
</dbReference>
<keyword evidence="12 14" id="KW-0902">Two-component regulatory system</keyword>
<dbReference type="SUPFAM" id="SSF158472">
    <property type="entry name" value="HAMP domain-like"/>
    <property type="match status" value="1"/>
</dbReference>
<keyword evidence="6 14" id="KW-0808">Transferase</keyword>
<reference evidence="17 18" key="1">
    <citation type="submission" date="2014-04" db="EMBL/GenBank/DDBJ databases">
        <title>The Genome Sequence of Acinetobacter baumanii BIDMC 57.</title>
        <authorList>
            <consortium name="The Broad Institute Genomics Platform"/>
            <consortium name="The Broad Institute Genome Sequencing Center for Infectious Disease"/>
            <person name="Murphy C."/>
            <person name="Cosimi L."/>
            <person name="Cerqueira G."/>
            <person name="Feldgarden M."/>
            <person name="Earl A."/>
            <person name="Spencer M.D."/>
            <person name="Fodor A."/>
            <person name="Sautter R.L."/>
            <person name="Hung D."/>
            <person name="Onderdonk A.B."/>
            <person name="Ernst C."/>
            <person name="Delaney M."/>
            <person name="DuBois A."/>
            <person name="Young S.K."/>
            <person name="Zeng Q."/>
            <person name="Gargeya S."/>
            <person name="Abouelleil A."/>
            <person name="Alvarado L."/>
            <person name="Chapman S.B."/>
            <person name="Gainer-Dewar J."/>
            <person name="Goldberg J."/>
            <person name="Griggs A."/>
            <person name="Gujja S."/>
            <person name="Hansen M."/>
            <person name="Howarth C."/>
            <person name="Imamovic A."/>
            <person name="Larimer J."/>
            <person name="Pearson M."/>
            <person name="Poon T.W."/>
            <person name="Priest M."/>
            <person name="Roberts A."/>
            <person name="Saif S."/>
            <person name="Shea T."/>
            <person name="Sykes S."/>
            <person name="Wortman J."/>
            <person name="Nusbaum C."/>
            <person name="Birren B."/>
        </authorList>
    </citation>
    <scope>NUCLEOTIDE SEQUENCE [LARGE SCALE GENOMIC DNA]</scope>
    <source>
        <strain evidence="17 18">BIDMC 57</strain>
    </source>
</reference>
<dbReference type="SUPFAM" id="SSF55874">
    <property type="entry name" value="ATPase domain of HSP90 chaperone/DNA topoisomerase II/histidine kinase"/>
    <property type="match status" value="1"/>
</dbReference>
<dbReference type="RefSeq" id="WP_031952314.1">
    <property type="nucleotide sequence ID" value="NZ_KK737786.1"/>
</dbReference>
<keyword evidence="11 14" id="KW-1133">Transmembrane helix</keyword>
<keyword evidence="13 14" id="KW-0472">Membrane</keyword>